<name>A0A9X1TDD8_9BACT</name>
<evidence type="ECO:0000313" key="3">
    <source>
        <dbReference type="Proteomes" id="UP001139000"/>
    </source>
</evidence>
<sequence>MEQNKHILTNAIKRLPEFGPDDKLWDSVQQKLQEGRLDEALQNLPVYAPGPLTWQAISANLPGRLANLTWWYSAAVLLIASLAGAWMYMKGPDKRIEFSQEMADIRLQSGGQPETDLAYQKLEAYCQTKSPVCDKQDYKHLKVEYEKLNLASEQLHRAIGNYNTEPELVHQLNDVERRKTAVLNEMAKMI</sequence>
<evidence type="ECO:0000313" key="2">
    <source>
        <dbReference type="EMBL" id="MCF0060220.1"/>
    </source>
</evidence>
<dbReference type="EMBL" id="JAJTTC010000001">
    <property type="protein sequence ID" value="MCF0060220.1"/>
    <property type="molecule type" value="Genomic_DNA"/>
</dbReference>
<dbReference type="Proteomes" id="UP001139000">
    <property type="component" value="Unassembled WGS sequence"/>
</dbReference>
<keyword evidence="1" id="KW-1133">Transmembrane helix</keyword>
<keyword evidence="3" id="KW-1185">Reference proteome</keyword>
<dbReference type="AlphaFoldDB" id="A0A9X1TDD8"/>
<reference evidence="2" key="1">
    <citation type="submission" date="2021-12" db="EMBL/GenBank/DDBJ databases">
        <title>Novel species in genus Dyadobacter.</title>
        <authorList>
            <person name="Ma C."/>
        </authorList>
    </citation>
    <scope>NUCLEOTIDE SEQUENCE</scope>
    <source>
        <strain evidence="2">LJ419</strain>
    </source>
</reference>
<keyword evidence="1" id="KW-0472">Membrane</keyword>
<gene>
    <name evidence="2" type="ORF">LXM26_01860</name>
</gene>
<evidence type="ECO:0000256" key="1">
    <source>
        <dbReference type="SAM" id="Phobius"/>
    </source>
</evidence>
<keyword evidence="1" id="KW-0812">Transmembrane</keyword>
<feature type="transmembrane region" description="Helical" evidence="1">
    <location>
        <begin position="70"/>
        <end position="89"/>
    </location>
</feature>
<organism evidence="2 3">
    <name type="scientific">Dyadobacter chenwenxiniae</name>
    <dbReference type="NCBI Taxonomy" id="2906456"/>
    <lineage>
        <taxon>Bacteria</taxon>
        <taxon>Pseudomonadati</taxon>
        <taxon>Bacteroidota</taxon>
        <taxon>Cytophagia</taxon>
        <taxon>Cytophagales</taxon>
        <taxon>Spirosomataceae</taxon>
        <taxon>Dyadobacter</taxon>
    </lineage>
</organism>
<protein>
    <submittedName>
        <fullName evidence="2">Uncharacterized protein</fullName>
    </submittedName>
</protein>
<proteinExistence type="predicted"/>
<dbReference type="RefSeq" id="WP_234652838.1">
    <property type="nucleotide sequence ID" value="NZ_CP094997.1"/>
</dbReference>
<accession>A0A9X1TDD8</accession>
<comment type="caution">
    <text evidence="2">The sequence shown here is derived from an EMBL/GenBank/DDBJ whole genome shotgun (WGS) entry which is preliminary data.</text>
</comment>